<keyword evidence="3" id="KW-0732">Signal</keyword>
<proteinExistence type="inferred from homology"/>
<dbReference type="InterPro" id="IPR036318">
    <property type="entry name" value="FAD-bd_PCMH-like_sf"/>
</dbReference>
<dbReference type="SUPFAM" id="SSF56176">
    <property type="entry name" value="FAD-binding/transporter-associated domain-like"/>
    <property type="match status" value="1"/>
</dbReference>
<dbReference type="Pfam" id="PF08031">
    <property type="entry name" value="BBE"/>
    <property type="match status" value="1"/>
</dbReference>
<keyword evidence="2" id="KW-0560">Oxidoreductase</keyword>
<dbReference type="PROSITE" id="PS51387">
    <property type="entry name" value="FAD_PCMH"/>
    <property type="match status" value="1"/>
</dbReference>
<dbReference type="Gene3D" id="3.30.465.10">
    <property type="match status" value="2"/>
</dbReference>
<evidence type="ECO:0000256" key="2">
    <source>
        <dbReference type="ARBA" id="ARBA00023002"/>
    </source>
</evidence>
<dbReference type="GO" id="GO:0071949">
    <property type="term" value="F:FAD binding"/>
    <property type="evidence" value="ECO:0007669"/>
    <property type="project" value="InterPro"/>
</dbReference>
<comment type="similarity">
    <text evidence="1">Belongs to the oxygen-dependent FAD-linked oxidoreductase family.</text>
</comment>
<reference evidence="5 6" key="1">
    <citation type="submission" date="2019-04" db="EMBL/GenBank/DDBJ databases">
        <title>Friends and foes A comparative genomics study of 23 Aspergillus species from section Flavi.</title>
        <authorList>
            <consortium name="DOE Joint Genome Institute"/>
            <person name="Kjaerbolling I."/>
            <person name="Vesth T."/>
            <person name="Frisvad J.C."/>
            <person name="Nybo J.L."/>
            <person name="Theobald S."/>
            <person name="Kildgaard S."/>
            <person name="Isbrandt T."/>
            <person name="Kuo A."/>
            <person name="Sato A."/>
            <person name="Lyhne E.K."/>
            <person name="Kogle M.E."/>
            <person name="Wiebenga A."/>
            <person name="Kun R.S."/>
            <person name="Lubbers R.J."/>
            <person name="Makela M.R."/>
            <person name="Barry K."/>
            <person name="Chovatia M."/>
            <person name="Clum A."/>
            <person name="Daum C."/>
            <person name="Haridas S."/>
            <person name="He G."/>
            <person name="LaButti K."/>
            <person name="Lipzen A."/>
            <person name="Mondo S."/>
            <person name="Riley R."/>
            <person name="Salamov A."/>
            <person name="Simmons B.A."/>
            <person name="Magnuson J.K."/>
            <person name="Henrissat B."/>
            <person name="Mortensen U.H."/>
            <person name="Larsen T.O."/>
            <person name="Devries R.P."/>
            <person name="Grigoriev I.V."/>
            <person name="Machida M."/>
            <person name="Baker S.E."/>
            <person name="Andersen M.R."/>
        </authorList>
    </citation>
    <scope>NUCLEOTIDE SEQUENCE [LARGE SCALE GENOMIC DNA]</scope>
    <source>
        <strain evidence="5 6">CBS 151.66</strain>
    </source>
</reference>
<dbReference type="Proteomes" id="UP000326565">
    <property type="component" value="Unassembled WGS sequence"/>
</dbReference>
<sequence length="595" mass="64064">MRSTILSLLTLAGSTYADAQPSCKCTPGESCWPPIDTWNALNASVSGKLIKNMPPATACYPGPYQDDAKCAYVYSQWYNSTFLSLEPVGYTYPTDNNCPPVNLSAGEKPGTCTLGPAPLYTINATGPVELAKGMAFAKENNIRLVVRNTGHDILGKSEGYGALQIWIKYIQKGITYHQTYIPSDQCKITNWRGAAFTIAGGYVWEDAYQEAFKRNVTIVGGGDPTVGCIGGYIQGGGHSPASRDYGLGSDQVLEAQVMLANGDTVTANACQNPNLYFAIRGGGGGTYGVVTSMTVKAYPSKPVVAQSLAIIPLGNNTDALLDAITNIYTEYPAISDAGFSGYGTWSINGPMALFGNQTIGYVHAVAAMGVSLGHAERALAPLLRRLQKYNGTSLFVSAQTLQFRSYPAYYGAMSGVHQPAGSANSALTSRMFDKDSLTKNRDMLRKMIGVIAGVPEEYTINSVELVGGGKVLTDGRDRFSSVNPAWRSTYMVNVVARGWADEATAKAVKNDITFKKGGAMKDLTPSLGSYLNEADRNNPFWATDFYGAHYKRLSSIKQQYDPDCLFWCPTCVGSESWHQKVLPGKDYGPLCLGKE</sequence>
<accession>A0A5N5WXF0</accession>
<dbReference type="InterPro" id="IPR006094">
    <property type="entry name" value="Oxid_FAD_bind_N"/>
</dbReference>
<evidence type="ECO:0000313" key="5">
    <source>
        <dbReference type="EMBL" id="KAB8071732.1"/>
    </source>
</evidence>
<dbReference type="GO" id="GO:0016491">
    <property type="term" value="F:oxidoreductase activity"/>
    <property type="evidence" value="ECO:0007669"/>
    <property type="project" value="UniProtKB-KW"/>
</dbReference>
<feature type="chain" id="PRO_5024994956" description="FAD-binding PCMH-type domain-containing protein" evidence="3">
    <location>
        <begin position="20"/>
        <end position="595"/>
    </location>
</feature>
<dbReference type="InterPro" id="IPR016166">
    <property type="entry name" value="FAD-bd_PCMH"/>
</dbReference>
<dbReference type="PANTHER" id="PTHR13878:SF91">
    <property type="entry name" value="FAD BINDING DOMAIN PROTEIN (AFU_ORTHOLOGUE AFUA_6G12070)-RELATED"/>
    <property type="match status" value="1"/>
</dbReference>
<keyword evidence="6" id="KW-1185">Reference proteome</keyword>
<evidence type="ECO:0000256" key="3">
    <source>
        <dbReference type="SAM" id="SignalP"/>
    </source>
</evidence>
<name>A0A5N5WXF0_9EURO</name>
<dbReference type="InterPro" id="IPR012951">
    <property type="entry name" value="BBE"/>
</dbReference>
<dbReference type="InterPro" id="IPR050432">
    <property type="entry name" value="FAD-linked_Oxidoreductases_BP"/>
</dbReference>
<evidence type="ECO:0000256" key="1">
    <source>
        <dbReference type="ARBA" id="ARBA00005466"/>
    </source>
</evidence>
<dbReference type="AlphaFoldDB" id="A0A5N5WXF0"/>
<protein>
    <recommendedName>
        <fullName evidence="4">FAD-binding PCMH-type domain-containing protein</fullName>
    </recommendedName>
</protein>
<organism evidence="5 6">
    <name type="scientific">Aspergillus leporis</name>
    <dbReference type="NCBI Taxonomy" id="41062"/>
    <lineage>
        <taxon>Eukaryota</taxon>
        <taxon>Fungi</taxon>
        <taxon>Dikarya</taxon>
        <taxon>Ascomycota</taxon>
        <taxon>Pezizomycotina</taxon>
        <taxon>Eurotiomycetes</taxon>
        <taxon>Eurotiomycetidae</taxon>
        <taxon>Eurotiales</taxon>
        <taxon>Aspergillaceae</taxon>
        <taxon>Aspergillus</taxon>
        <taxon>Aspergillus subgen. Circumdati</taxon>
    </lineage>
</organism>
<dbReference type="EMBL" id="ML732265">
    <property type="protein sequence ID" value="KAB8071732.1"/>
    <property type="molecule type" value="Genomic_DNA"/>
</dbReference>
<feature type="signal peptide" evidence="3">
    <location>
        <begin position="1"/>
        <end position="19"/>
    </location>
</feature>
<dbReference type="PANTHER" id="PTHR13878">
    <property type="entry name" value="GULONOLACTONE OXIDASE"/>
    <property type="match status" value="1"/>
</dbReference>
<gene>
    <name evidence="5" type="ORF">BDV29DRAFT_197205</name>
</gene>
<dbReference type="Pfam" id="PF01565">
    <property type="entry name" value="FAD_binding_4"/>
    <property type="match status" value="1"/>
</dbReference>
<evidence type="ECO:0000259" key="4">
    <source>
        <dbReference type="PROSITE" id="PS51387"/>
    </source>
</evidence>
<feature type="domain" description="FAD-binding PCMH-type" evidence="4">
    <location>
        <begin position="114"/>
        <end position="300"/>
    </location>
</feature>
<dbReference type="OrthoDB" id="9983560at2759"/>
<evidence type="ECO:0000313" key="6">
    <source>
        <dbReference type="Proteomes" id="UP000326565"/>
    </source>
</evidence>
<dbReference type="InterPro" id="IPR016169">
    <property type="entry name" value="FAD-bd_PCMH_sub2"/>
</dbReference>